<dbReference type="Gene3D" id="1.20.1640.10">
    <property type="entry name" value="Multidrug efflux transporter AcrB transmembrane domain"/>
    <property type="match status" value="2"/>
</dbReference>
<feature type="region of interest" description="Disordered" evidence="6">
    <location>
        <begin position="703"/>
        <end position="763"/>
    </location>
</feature>
<gene>
    <name evidence="9" type="ORF">U6N30_14350</name>
</gene>
<dbReference type="PROSITE" id="PS50156">
    <property type="entry name" value="SSD"/>
    <property type="match status" value="1"/>
</dbReference>
<keyword evidence="4 7" id="KW-1133">Transmembrane helix</keyword>
<comment type="subcellular location">
    <subcellularLocation>
        <location evidence="1">Cell membrane</location>
        <topology evidence="1">Multi-pass membrane protein</topology>
    </subcellularLocation>
</comment>
<dbReference type="Pfam" id="PF03176">
    <property type="entry name" value="MMPL"/>
    <property type="match status" value="2"/>
</dbReference>
<feature type="compositionally biased region" description="Polar residues" evidence="6">
    <location>
        <begin position="752"/>
        <end position="763"/>
    </location>
</feature>
<dbReference type="Proteomes" id="UP001324287">
    <property type="component" value="Chromosome"/>
</dbReference>
<feature type="domain" description="SSD" evidence="8">
    <location>
        <begin position="195"/>
        <end position="326"/>
    </location>
</feature>
<feature type="transmembrane region" description="Helical" evidence="7">
    <location>
        <begin position="203"/>
        <end position="222"/>
    </location>
</feature>
<feature type="transmembrane region" description="Helical" evidence="7">
    <location>
        <begin position="514"/>
        <end position="534"/>
    </location>
</feature>
<reference evidence="9 10" key="1">
    <citation type="submission" date="2023-12" db="EMBL/GenBank/DDBJ databases">
        <title>Blastococcus brunescens sp. nov., an actonobacterium isolated from sandstone collected in sahara desert.</title>
        <authorList>
            <person name="Gtari M."/>
            <person name="Ghodhbane F."/>
        </authorList>
    </citation>
    <scope>NUCLEOTIDE SEQUENCE [LARGE SCALE GENOMIC DNA]</scope>
    <source>
        <strain evidence="9 10">BMG 8361</strain>
    </source>
</reference>
<feature type="compositionally biased region" description="Basic and acidic residues" evidence="6">
    <location>
        <begin position="703"/>
        <end position="720"/>
    </location>
</feature>
<keyword evidence="3 7" id="KW-0812">Transmembrane</keyword>
<feature type="transmembrane region" description="Helical" evidence="7">
    <location>
        <begin position="177"/>
        <end position="198"/>
    </location>
</feature>
<feature type="transmembrane region" description="Helical" evidence="7">
    <location>
        <begin position="541"/>
        <end position="562"/>
    </location>
</feature>
<evidence type="ECO:0000256" key="3">
    <source>
        <dbReference type="ARBA" id="ARBA00022692"/>
    </source>
</evidence>
<evidence type="ECO:0000256" key="6">
    <source>
        <dbReference type="SAM" id="MobiDB-lite"/>
    </source>
</evidence>
<name>A0ABZ1B9G6_9ACTN</name>
<feature type="transmembrane region" description="Helical" evidence="7">
    <location>
        <begin position="574"/>
        <end position="595"/>
    </location>
</feature>
<accession>A0ABZ1B9G6</accession>
<dbReference type="InterPro" id="IPR000731">
    <property type="entry name" value="SSD"/>
</dbReference>
<evidence type="ECO:0000256" key="1">
    <source>
        <dbReference type="ARBA" id="ARBA00004651"/>
    </source>
</evidence>
<feature type="transmembrane region" description="Helical" evidence="7">
    <location>
        <begin position="269"/>
        <end position="292"/>
    </location>
</feature>
<feature type="transmembrane region" description="Helical" evidence="7">
    <location>
        <begin position="627"/>
        <end position="646"/>
    </location>
</feature>
<dbReference type="InterPro" id="IPR050545">
    <property type="entry name" value="Mycobact_MmpL"/>
</dbReference>
<dbReference type="EMBL" id="CP141261">
    <property type="protein sequence ID" value="WRL66483.1"/>
    <property type="molecule type" value="Genomic_DNA"/>
</dbReference>
<evidence type="ECO:0000256" key="4">
    <source>
        <dbReference type="ARBA" id="ARBA00022989"/>
    </source>
</evidence>
<feature type="transmembrane region" description="Helical" evidence="7">
    <location>
        <begin position="652"/>
        <end position="672"/>
    </location>
</feature>
<dbReference type="InterPro" id="IPR004869">
    <property type="entry name" value="MMPL_dom"/>
</dbReference>
<keyword evidence="5 7" id="KW-0472">Membrane</keyword>
<proteinExistence type="predicted"/>
<dbReference type="RefSeq" id="WP_324277795.1">
    <property type="nucleotide sequence ID" value="NZ_CP141261.1"/>
</dbReference>
<evidence type="ECO:0000256" key="2">
    <source>
        <dbReference type="ARBA" id="ARBA00022475"/>
    </source>
</evidence>
<feature type="transmembrane region" description="Helical" evidence="7">
    <location>
        <begin position="363"/>
        <end position="381"/>
    </location>
</feature>
<dbReference type="SUPFAM" id="SSF82866">
    <property type="entry name" value="Multidrug efflux transporter AcrB transmembrane domain"/>
    <property type="match status" value="2"/>
</dbReference>
<evidence type="ECO:0000256" key="7">
    <source>
        <dbReference type="SAM" id="Phobius"/>
    </source>
</evidence>
<keyword evidence="2" id="KW-1003">Cell membrane</keyword>
<evidence type="ECO:0000313" key="9">
    <source>
        <dbReference type="EMBL" id="WRL66483.1"/>
    </source>
</evidence>
<sequence>MNSWIRRLGTASARRPKRTIGAWALLAALVVVLSSALGGAYLDDLTVRGSDSAAATELLEQGFPEAAVGSAVAVFAAPEGELLTAYRDDVEATLVQLRAVERVTAVTEPFASGAVSPDGRVGFADIVMDAPSGELGPEPAEALAAALAPARDAGLTAEVGGEAVFLNTEPEPSGAEAVGVLVALVVLVVAFGTVVAALVPIALALVAVAAGLSGITLLAGAMDVSTSGPVIAAMVGLGVGIDYALFLVSRYRENRIAGRDNATALSAAMGTSGTAVFFAGVTVVLAMAALVLTGMGVLASIGLATSLVVLFAVATALTLLPALLSLLGDRIDAGRMVGRRRPARPAEATVWWRLSHRISARPGRYVVVAAMLLLTLAAPALSMETGFPDAGDAPVGATHRQAHDLLAEGFGPGMNAPLLVVADLSGSGLGVDDVSLLAERIGADPGIGSVAEARLSTDGDTAVLRALPTTAPADPATAQTLERIRSGAPDGVHVTGQAALAIDLDTSLSSTLPLLLGSVLAASFLLLVVVFRSITVALKAVVMNLLSIGAAYGVVVAVFQWGWLGGLIGLESTYVIASPLPAILFAVLFGLSMDYEVFLVSRIREAYDATGDNVEAVARGLASSARVITCGALIMTAVFLSFVATPDPFVKMIGLGLAVAIALDATLVRMVLVPATMALLGNANWWLPGWLDRLLPMARVEGRSRPLPRPREGAGADRLSRLTSCGATSGGGPPRRGPARCQTIMSSCPRRPTSSSVAHTSTP</sequence>
<evidence type="ECO:0000259" key="8">
    <source>
        <dbReference type="PROSITE" id="PS50156"/>
    </source>
</evidence>
<evidence type="ECO:0000313" key="10">
    <source>
        <dbReference type="Proteomes" id="UP001324287"/>
    </source>
</evidence>
<organism evidence="9 10">
    <name type="scientific">Blastococcus brunescens</name>
    <dbReference type="NCBI Taxonomy" id="1564165"/>
    <lineage>
        <taxon>Bacteria</taxon>
        <taxon>Bacillati</taxon>
        <taxon>Actinomycetota</taxon>
        <taxon>Actinomycetes</taxon>
        <taxon>Geodermatophilales</taxon>
        <taxon>Geodermatophilaceae</taxon>
        <taxon>Blastococcus</taxon>
    </lineage>
</organism>
<evidence type="ECO:0000256" key="5">
    <source>
        <dbReference type="ARBA" id="ARBA00023136"/>
    </source>
</evidence>
<dbReference type="PANTHER" id="PTHR33406:SF13">
    <property type="entry name" value="MEMBRANE PROTEIN YDFJ"/>
    <property type="match status" value="1"/>
</dbReference>
<feature type="transmembrane region" description="Helical" evidence="7">
    <location>
        <begin position="228"/>
        <end position="248"/>
    </location>
</feature>
<keyword evidence="10" id="KW-1185">Reference proteome</keyword>
<dbReference type="PANTHER" id="PTHR33406">
    <property type="entry name" value="MEMBRANE PROTEIN MJ1562-RELATED"/>
    <property type="match status" value="1"/>
</dbReference>
<feature type="transmembrane region" description="Helical" evidence="7">
    <location>
        <begin position="298"/>
        <end position="327"/>
    </location>
</feature>
<protein>
    <submittedName>
        <fullName evidence="9">MMPL family transporter</fullName>
    </submittedName>
</protein>